<dbReference type="GO" id="GO:0016301">
    <property type="term" value="F:kinase activity"/>
    <property type="evidence" value="ECO:0007669"/>
    <property type="project" value="UniProtKB-KW"/>
</dbReference>
<evidence type="ECO:0000259" key="9">
    <source>
        <dbReference type="PROSITE" id="PS50146"/>
    </source>
</evidence>
<evidence type="ECO:0000256" key="5">
    <source>
        <dbReference type="ARBA" id="ARBA00022777"/>
    </source>
</evidence>
<evidence type="ECO:0000313" key="10">
    <source>
        <dbReference type="EMBL" id="MFB9732677.1"/>
    </source>
</evidence>
<comment type="similarity">
    <text evidence="2">Belongs to the diacylglycerol/lipid kinase family.</text>
</comment>
<dbReference type="InterPro" id="IPR017438">
    <property type="entry name" value="ATP-NAD_kinase_N"/>
</dbReference>
<dbReference type="InterPro" id="IPR050187">
    <property type="entry name" value="Lipid_Phosphate_FormReg"/>
</dbReference>
<keyword evidence="4" id="KW-0547">Nucleotide-binding</keyword>
<evidence type="ECO:0000256" key="2">
    <source>
        <dbReference type="ARBA" id="ARBA00005983"/>
    </source>
</evidence>
<evidence type="ECO:0000256" key="6">
    <source>
        <dbReference type="ARBA" id="ARBA00022840"/>
    </source>
</evidence>
<dbReference type="PROSITE" id="PS50146">
    <property type="entry name" value="DAGK"/>
    <property type="match status" value="1"/>
</dbReference>
<keyword evidence="7" id="KW-0594">Phospholipid biosynthesis</keyword>
<dbReference type="SUPFAM" id="SSF111331">
    <property type="entry name" value="NAD kinase/diacylglycerol kinase-like"/>
    <property type="match status" value="1"/>
</dbReference>
<dbReference type="Pfam" id="PF19279">
    <property type="entry name" value="YegS_C"/>
    <property type="match status" value="1"/>
</dbReference>
<dbReference type="RefSeq" id="WP_141339094.1">
    <property type="nucleotide sequence ID" value="NZ_JBHMAX010000021.1"/>
</dbReference>
<comment type="cofactor">
    <cofactor evidence="1">
        <name>Mg(2+)</name>
        <dbReference type="ChEBI" id="CHEBI:18420"/>
    </cofactor>
</comment>
<accession>A0ABV5V4G3</accession>
<organism evidence="10 11">
    <name type="scientific">Ornithinimicrobium kibberense</name>
    <dbReference type="NCBI Taxonomy" id="282060"/>
    <lineage>
        <taxon>Bacteria</taxon>
        <taxon>Bacillati</taxon>
        <taxon>Actinomycetota</taxon>
        <taxon>Actinomycetes</taxon>
        <taxon>Micrococcales</taxon>
        <taxon>Ornithinimicrobiaceae</taxon>
        <taxon>Ornithinimicrobium</taxon>
    </lineage>
</organism>
<comment type="caution">
    <text evidence="10">The sequence shown here is derived from an EMBL/GenBank/DDBJ whole genome shotgun (WGS) entry which is preliminary data.</text>
</comment>
<dbReference type="Gene3D" id="3.40.50.10330">
    <property type="entry name" value="Probable inorganic polyphosphate/atp-NAD kinase, domain 1"/>
    <property type="match status" value="1"/>
</dbReference>
<dbReference type="SMART" id="SM00046">
    <property type="entry name" value="DAGKc"/>
    <property type="match status" value="1"/>
</dbReference>
<dbReference type="EMBL" id="JBHMAX010000021">
    <property type="protein sequence ID" value="MFB9732677.1"/>
    <property type="molecule type" value="Genomic_DNA"/>
</dbReference>
<evidence type="ECO:0000256" key="4">
    <source>
        <dbReference type="ARBA" id="ARBA00022741"/>
    </source>
</evidence>
<evidence type="ECO:0000256" key="7">
    <source>
        <dbReference type="ARBA" id="ARBA00023209"/>
    </source>
</evidence>
<keyword evidence="7" id="KW-0443">Lipid metabolism</keyword>
<protein>
    <submittedName>
        <fullName evidence="10">Diacylglycerol/lipid kinase family protein</fullName>
        <ecNumber evidence="10">2.7.1.-</ecNumber>
    </submittedName>
</protein>
<dbReference type="InterPro" id="IPR045540">
    <property type="entry name" value="YegS/DAGK_C"/>
</dbReference>
<evidence type="ECO:0000256" key="8">
    <source>
        <dbReference type="ARBA" id="ARBA00023264"/>
    </source>
</evidence>
<name>A0ABV5V4G3_9MICO</name>
<evidence type="ECO:0000313" key="11">
    <source>
        <dbReference type="Proteomes" id="UP001589613"/>
    </source>
</evidence>
<keyword evidence="11" id="KW-1185">Reference proteome</keyword>
<evidence type="ECO:0000256" key="1">
    <source>
        <dbReference type="ARBA" id="ARBA00001946"/>
    </source>
</evidence>
<feature type="domain" description="DAGKc" evidence="9">
    <location>
        <begin position="1"/>
        <end position="130"/>
    </location>
</feature>
<keyword evidence="3 10" id="KW-0808">Transferase</keyword>
<reference evidence="10 11" key="1">
    <citation type="submission" date="2024-09" db="EMBL/GenBank/DDBJ databases">
        <authorList>
            <person name="Sun Q."/>
            <person name="Mori K."/>
        </authorList>
    </citation>
    <scope>NUCLEOTIDE SEQUENCE [LARGE SCALE GENOMIC DNA]</scope>
    <source>
        <strain evidence="10 11">JCM 12763</strain>
    </source>
</reference>
<keyword evidence="7" id="KW-0444">Lipid biosynthesis</keyword>
<gene>
    <name evidence="10" type="ORF">ACFFN0_11560</name>
</gene>
<dbReference type="Gene3D" id="2.60.200.40">
    <property type="match status" value="1"/>
</dbReference>
<proteinExistence type="inferred from homology"/>
<dbReference type="Pfam" id="PF00781">
    <property type="entry name" value="DAGK_cat"/>
    <property type="match status" value="1"/>
</dbReference>
<dbReference type="InterPro" id="IPR016064">
    <property type="entry name" value="NAD/diacylglycerol_kinase_sf"/>
</dbReference>
<dbReference type="InterPro" id="IPR001206">
    <property type="entry name" value="Diacylglycerol_kinase_cat_dom"/>
</dbReference>
<dbReference type="Proteomes" id="UP001589613">
    <property type="component" value="Unassembled WGS sequence"/>
</dbReference>
<dbReference type="PANTHER" id="PTHR12358:SF106">
    <property type="entry name" value="LIPID KINASE YEGS"/>
    <property type="match status" value="1"/>
</dbReference>
<evidence type="ECO:0000256" key="3">
    <source>
        <dbReference type="ARBA" id="ARBA00022679"/>
    </source>
</evidence>
<keyword evidence="5 10" id="KW-0418">Kinase</keyword>
<sequence>MRYAVAHGRRSGRGGAAALGAEAVRRLRSDGHDVVEIAAGTREEAADRCRAQVEAGVDVLVVAGGDGIVSLAADLCAGTSTAVGILPAGTGNDNARSLGLPLGTGKALDVLTSGHRRTVDVLHVAELDRHVLGSVNAGLDARIAHRATLLPRQLGALTYTVAALVEIARLPRTPPLRYRLTLGPEGAGQRVEQLDALVVVPANMPFVGGGLQVAPDADPADGLLDLVVIRPVAPARALALLRAVRAGRHTRLPEVEVHRTAQVRIEGPADVLAHGDGEALGPLPLTVRVVPSALQVVVPGLT</sequence>
<dbReference type="EC" id="2.7.1.-" evidence="10"/>
<dbReference type="PANTHER" id="PTHR12358">
    <property type="entry name" value="SPHINGOSINE KINASE"/>
    <property type="match status" value="1"/>
</dbReference>
<keyword evidence="8" id="KW-1208">Phospholipid metabolism</keyword>
<keyword evidence="6" id="KW-0067">ATP-binding</keyword>